<keyword evidence="3" id="KW-1185">Reference proteome</keyword>
<dbReference type="EMBL" id="KZ825093">
    <property type="protein sequence ID" value="RAH51778.1"/>
    <property type="molecule type" value="Genomic_DNA"/>
</dbReference>
<protein>
    <submittedName>
        <fullName evidence="2">Uncharacterized protein</fullName>
    </submittedName>
</protein>
<feature type="region of interest" description="Disordered" evidence="1">
    <location>
        <begin position="30"/>
        <end position="49"/>
    </location>
</feature>
<evidence type="ECO:0000256" key="1">
    <source>
        <dbReference type="SAM" id="MobiDB-lite"/>
    </source>
</evidence>
<reference evidence="2 3" key="1">
    <citation type="submission" date="2018-02" db="EMBL/GenBank/DDBJ databases">
        <title>The genomes of Aspergillus section Nigri reveals drivers in fungal speciation.</title>
        <authorList>
            <consortium name="DOE Joint Genome Institute"/>
            <person name="Vesth T.C."/>
            <person name="Nybo J."/>
            <person name="Theobald S."/>
            <person name="Brandl J."/>
            <person name="Frisvad J.C."/>
            <person name="Nielsen K.F."/>
            <person name="Lyhne E.K."/>
            <person name="Kogle M.E."/>
            <person name="Kuo A."/>
            <person name="Riley R."/>
            <person name="Clum A."/>
            <person name="Nolan M."/>
            <person name="Lipzen A."/>
            <person name="Salamov A."/>
            <person name="Henrissat B."/>
            <person name="Wiebenga A."/>
            <person name="De vries R.P."/>
            <person name="Grigoriev I.V."/>
            <person name="Mortensen U.H."/>
            <person name="Andersen M.R."/>
            <person name="Baker S.E."/>
        </authorList>
    </citation>
    <scope>NUCLEOTIDE SEQUENCE [LARGE SCALE GENOMIC DNA]</scope>
    <source>
        <strain evidence="2 3">CBS 112811</strain>
    </source>
</reference>
<proteinExistence type="predicted"/>
<feature type="region of interest" description="Disordered" evidence="1">
    <location>
        <begin position="1"/>
        <end position="22"/>
    </location>
</feature>
<evidence type="ECO:0000313" key="3">
    <source>
        <dbReference type="Proteomes" id="UP000249526"/>
    </source>
</evidence>
<dbReference type="RefSeq" id="XP_025509700.1">
    <property type="nucleotide sequence ID" value="XM_025656599.1"/>
</dbReference>
<organism evidence="2 3">
    <name type="scientific">Aspergillus piperis CBS 112811</name>
    <dbReference type="NCBI Taxonomy" id="1448313"/>
    <lineage>
        <taxon>Eukaryota</taxon>
        <taxon>Fungi</taxon>
        <taxon>Dikarya</taxon>
        <taxon>Ascomycota</taxon>
        <taxon>Pezizomycotina</taxon>
        <taxon>Eurotiomycetes</taxon>
        <taxon>Eurotiomycetidae</taxon>
        <taxon>Eurotiales</taxon>
        <taxon>Aspergillaceae</taxon>
        <taxon>Aspergillus</taxon>
        <taxon>Aspergillus subgen. Circumdati</taxon>
    </lineage>
</organism>
<dbReference type="Proteomes" id="UP000249526">
    <property type="component" value="Unassembled WGS sequence"/>
</dbReference>
<dbReference type="GeneID" id="37160001"/>
<sequence>MGGQIANPTDSERPPILGGMRQRTVFARSQRYARKRENGKTAGEERRAGGAVVVKASGRRRVRRIGKTGGWERGVK</sequence>
<name>A0A8G1QQ53_9EURO</name>
<evidence type="ECO:0000313" key="2">
    <source>
        <dbReference type="EMBL" id="RAH51778.1"/>
    </source>
</evidence>
<dbReference type="AlphaFoldDB" id="A0A8G1QQ53"/>
<accession>A0A8G1QQ53</accession>
<gene>
    <name evidence="2" type="ORF">BO85DRAFT_385503</name>
</gene>
<feature type="compositionally biased region" description="Basic and acidic residues" evidence="1">
    <location>
        <begin position="35"/>
        <end position="48"/>
    </location>
</feature>